<evidence type="ECO:0000313" key="2">
    <source>
        <dbReference type="Proteomes" id="UP000433183"/>
    </source>
</evidence>
<gene>
    <name evidence="1" type="ORF">Hena1_02620</name>
</gene>
<evidence type="ECO:0000313" key="1">
    <source>
        <dbReference type="EMBL" id="QGZ16412.1"/>
    </source>
</evidence>
<organism evidence="1 2">
    <name type="scientific">Erwinia phage Hena1</name>
    <dbReference type="NCBI Taxonomy" id="2678601"/>
    <lineage>
        <taxon>Viruses</taxon>
        <taxon>Duplodnaviria</taxon>
        <taxon>Heunggongvirae</taxon>
        <taxon>Uroviricota</taxon>
        <taxon>Caudoviricetes</taxon>
        <taxon>Vequintavirinae</taxon>
        <taxon>Henunavirus</taxon>
        <taxon>Henunavirus hena1</taxon>
    </lineage>
</organism>
<dbReference type="EMBL" id="MN732867">
    <property type="protein sequence ID" value="QGZ16412.1"/>
    <property type="molecule type" value="Genomic_DNA"/>
</dbReference>
<protein>
    <submittedName>
        <fullName evidence="1">Uncharacterized protein</fullName>
    </submittedName>
</protein>
<accession>A0A6B9JCP2</accession>
<keyword evidence="2" id="KW-1185">Reference proteome</keyword>
<dbReference type="Proteomes" id="UP000433183">
    <property type="component" value="Segment"/>
</dbReference>
<reference evidence="1 2" key="1">
    <citation type="submission" date="2019-11" db="EMBL/GenBank/DDBJ databases">
        <title>Characterization of a new Erwinia amylovora bacteriophage.</title>
        <authorList>
            <person name="Valentovich L.N."/>
            <person name="Akhremchuk A.E."/>
            <person name="Besarab N.V."/>
            <person name="Lagonenko A.L."/>
        </authorList>
    </citation>
    <scope>NUCLEOTIDE SEQUENCE [LARGE SCALE GENOMIC DNA]</scope>
</reference>
<sequence>MIAKVRLVDVSKRGVSSGRYTLRQREGLKLFQLAVWDEKSPPFEEGAPDDQELDHLFDQQWIEFWAESEETAYNELCANLRAFNAAGLHCHDSKEKPFDCDKCCAWFDHYGATEYLIIPEGSTKREMIAIVSEFESHCVYVLRKMCELVDKVITECGSDFYYAIVDSEYPA</sequence>
<name>A0A6B9JCP2_9CAUD</name>
<proteinExistence type="predicted"/>